<feature type="signal peptide" evidence="1">
    <location>
        <begin position="1"/>
        <end position="25"/>
    </location>
</feature>
<dbReference type="AlphaFoldDB" id="A0AAW4NJ92"/>
<proteinExistence type="predicted"/>
<protein>
    <recommendedName>
        <fullName evidence="2">DUF6850 domain-containing protein</fullName>
    </recommendedName>
</protein>
<comment type="caution">
    <text evidence="3">The sequence shown here is derived from an EMBL/GenBank/DDBJ whole genome shotgun (WGS) entry which is preliminary data.</text>
</comment>
<sequence length="523" mass="60092">MTKNILLRLFISVLLGFNVTLTISAQDENHGHSAAALQLIKGQRQWFDTHNAAGMVYDQTPNYSLLQFNYDQKSGHFHRVYTAEKQQQANVYTEGNLNLGKVLAWGEFRFTHENERDARFNASLNDPYRGQPFFVVDSGQPSKWRHQNYHLRFRVATPVVFQRLTFGIQATYKAQLAAKQRDPRVDARFYQLQLQPGLTYALTAHDVIGASLNYVSQKEQSDMSLENMQRRLHYYELYGLGTAHKGIGIGRQTNYYGNRWGTALQYEHHTDRWKILGELFADKLVENVDISFTTPRKDAQIAERNLGFKVANSIYSKAYIHQINASFNYKSTNGITYLSQRDNTASSAGWIELHHDIRSTYKTTDATLNYVLTRLRDSEYSWQGAIGIDYQGLDDTYLLPVSVKKSKNAMLFADYRNNFIVGKTMNQRLLLDVRLMMKRAFSGKYDYRGANNDLITVREMEPLDEAFLTADAQGARLSLTYSQLLRQQTNINGYVKLAFSELHSKAKIFNSRRNVSVTLGVNF</sequence>
<dbReference type="Proteomes" id="UP001196873">
    <property type="component" value="Unassembled WGS sequence"/>
</dbReference>
<dbReference type="RefSeq" id="WP_219427415.1">
    <property type="nucleotide sequence ID" value="NZ_JAHXRD010000004.1"/>
</dbReference>
<dbReference type="InterPro" id="IPR049236">
    <property type="entry name" value="DUF6850"/>
</dbReference>
<evidence type="ECO:0000313" key="4">
    <source>
        <dbReference type="Proteomes" id="UP001196873"/>
    </source>
</evidence>
<dbReference type="EMBL" id="JAHXRF010000004">
    <property type="protein sequence ID" value="MBW4865116.1"/>
    <property type="molecule type" value="Genomic_DNA"/>
</dbReference>
<accession>A0AAW4NJ92</accession>
<reference evidence="3" key="1">
    <citation type="submission" date="2021-07" db="EMBL/GenBank/DDBJ databases">
        <title>Genomic diversity and antimicrobial resistance of Prevotella spp. isolated from chronic lung disease airways.</title>
        <authorList>
            <person name="Webb K.A."/>
            <person name="Olagoke O.S."/>
            <person name="Baird T."/>
            <person name="Neill J."/>
            <person name="Pham A."/>
            <person name="Wells T.J."/>
            <person name="Ramsay K.A."/>
            <person name="Bell S.C."/>
            <person name="Sarovich D.S."/>
            <person name="Price E.P."/>
        </authorList>
    </citation>
    <scope>NUCLEOTIDE SEQUENCE</scope>
    <source>
        <strain evidence="3">SCHI0047.S.3</strain>
    </source>
</reference>
<dbReference type="Pfam" id="PF21012">
    <property type="entry name" value="DUF6850"/>
    <property type="match status" value="1"/>
</dbReference>
<evidence type="ECO:0000259" key="2">
    <source>
        <dbReference type="Pfam" id="PF21012"/>
    </source>
</evidence>
<name>A0AAW4NJ92_9BACT</name>
<feature type="chain" id="PRO_5043442270" description="DUF6850 domain-containing protein" evidence="1">
    <location>
        <begin position="26"/>
        <end position="523"/>
    </location>
</feature>
<feature type="domain" description="DUF6850" evidence="2">
    <location>
        <begin position="52"/>
        <end position="523"/>
    </location>
</feature>
<keyword evidence="1" id="KW-0732">Signal</keyword>
<gene>
    <name evidence="3" type="ORF">KZY68_03570</name>
</gene>
<evidence type="ECO:0000313" key="3">
    <source>
        <dbReference type="EMBL" id="MBW4865116.1"/>
    </source>
</evidence>
<evidence type="ECO:0000256" key="1">
    <source>
        <dbReference type="SAM" id="SignalP"/>
    </source>
</evidence>
<organism evidence="3 4">
    <name type="scientific">Segatella salivae</name>
    <dbReference type="NCBI Taxonomy" id="228604"/>
    <lineage>
        <taxon>Bacteria</taxon>
        <taxon>Pseudomonadati</taxon>
        <taxon>Bacteroidota</taxon>
        <taxon>Bacteroidia</taxon>
        <taxon>Bacteroidales</taxon>
        <taxon>Prevotellaceae</taxon>
        <taxon>Segatella</taxon>
    </lineage>
</organism>